<dbReference type="VEuPathDB" id="FungiDB:H310_04984"/>
<evidence type="ECO:0000256" key="1">
    <source>
        <dbReference type="SAM" id="Phobius"/>
    </source>
</evidence>
<organism evidence="3">
    <name type="scientific">Aphanomyces invadans</name>
    <dbReference type="NCBI Taxonomy" id="157072"/>
    <lineage>
        <taxon>Eukaryota</taxon>
        <taxon>Sar</taxon>
        <taxon>Stramenopiles</taxon>
        <taxon>Oomycota</taxon>
        <taxon>Saprolegniomycetes</taxon>
        <taxon>Saprolegniales</taxon>
        <taxon>Verrucalvaceae</taxon>
        <taxon>Aphanomyces</taxon>
    </lineage>
</organism>
<keyword evidence="2" id="KW-0732">Signal</keyword>
<sequence>MKVQFASRALLVLLLVCLQTVATPDDADKVAQVPQLTSEALADSVSASLEQVVSSAEAEETQSLSIGSSVIFVAGVAMLGIIGYVVYRQHRRNLAKEEDSQLMKSLLDSEMDYAAM</sequence>
<dbReference type="AlphaFoldDB" id="A0A024UAX5"/>
<keyword evidence="1" id="KW-0472">Membrane</keyword>
<reference evidence="3" key="1">
    <citation type="submission" date="2013-12" db="EMBL/GenBank/DDBJ databases">
        <title>The Genome Sequence of Aphanomyces invadans NJM9701.</title>
        <authorList>
            <consortium name="The Broad Institute Genomics Platform"/>
            <person name="Russ C."/>
            <person name="Tyler B."/>
            <person name="van West P."/>
            <person name="Dieguez-Uribeondo J."/>
            <person name="Young S.K."/>
            <person name="Zeng Q."/>
            <person name="Gargeya S."/>
            <person name="Fitzgerald M."/>
            <person name="Abouelleil A."/>
            <person name="Alvarado L."/>
            <person name="Chapman S.B."/>
            <person name="Gainer-Dewar J."/>
            <person name="Goldberg J."/>
            <person name="Griggs A."/>
            <person name="Gujja S."/>
            <person name="Hansen M."/>
            <person name="Howarth C."/>
            <person name="Imamovic A."/>
            <person name="Ireland A."/>
            <person name="Larimer J."/>
            <person name="McCowan C."/>
            <person name="Murphy C."/>
            <person name="Pearson M."/>
            <person name="Poon T.W."/>
            <person name="Priest M."/>
            <person name="Roberts A."/>
            <person name="Saif S."/>
            <person name="Shea T."/>
            <person name="Sykes S."/>
            <person name="Wortman J."/>
            <person name="Nusbaum C."/>
            <person name="Birren B."/>
        </authorList>
    </citation>
    <scope>NUCLEOTIDE SEQUENCE [LARGE SCALE GENOMIC DNA]</scope>
    <source>
        <strain evidence="3">NJM9701</strain>
    </source>
</reference>
<keyword evidence="1" id="KW-0812">Transmembrane</keyword>
<feature type="transmembrane region" description="Helical" evidence="1">
    <location>
        <begin position="64"/>
        <end position="87"/>
    </location>
</feature>
<name>A0A024UAX5_9STRA</name>
<evidence type="ECO:0000256" key="2">
    <source>
        <dbReference type="SAM" id="SignalP"/>
    </source>
</evidence>
<dbReference type="RefSeq" id="XP_008867800.1">
    <property type="nucleotide sequence ID" value="XM_008869578.1"/>
</dbReference>
<proteinExistence type="predicted"/>
<dbReference type="OrthoDB" id="78679at2759"/>
<feature type="chain" id="PRO_5001534970" evidence="2">
    <location>
        <begin position="23"/>
        <end position="116"/>
    </location>
</feature>
<keyword evidence="1" id="KW-1133">Transmembrane helix</keyword>
<dbReference type="GeneID" id="20082034"/>
<protein>
    <submittedName>
        <fullName evidence="3">Uncharacterized protein</fullName>
    </submittedName>
</protein>
<gene>
    <name evidence="3" type="ORF">H310_04984</name>
</gene>
<accession>A0A024UAX5</accession>
<feature type="signal peptide" evidence="2">
    <location>
        <begin position="1"/>
        <end position="22"/>
    </location>
</feature>
<dbReference type="EMBL" id="KI913959">
    <property type="protein sequence ID" value="ETW03571.1"/>
    <property type="molecule type" value="Genomic_DNA"/>
</dbReference>
<evidence type="ECO:0000313" key="3">
    <source>
        <dbReference type="EMBL" id="ETW03571.1"/>
    </source>
</evidence>